<gene>
    <name evidence="1" type="ORF">SAMCFNEI73_pB0118</name>
</gene>
<reference evidence="1 2" key="1">
    <citation type="submission" date="2015-10" db="EMBL/GenBank/DDBJ databases">
        <title>Genomic differences between typical nodule nitrogen-fixing rhizobial strains and those coming from bean seeds.</title>
        <authorList>
            <person name="Peralta H."/>
            <person name="Aguilar-Vera A."/>
            <person name="Diaz R."/>
            <person name="Mora Y."/>
            <person name="Martinez-Batallar G."/>
            <person name="Salazar E."/>
            <person name="Vargas-Lagunas C."/>
            <person name="Encarnacion S."/>
            <person name="Girard L."/>
            <person name="Mora J."/>
        </authorList>
    </citation>
    <scope>NUCLEOTIDE SEQUENCE [LARGE SCALE GENOMIC DNA]</scope>
    <source>
        <strain evidence="1 2">CFNEI 73</strain>
        <plasmid evidence="1 2">B</plasmid>
    </source>
</reference>
<name>A0A1L3LTA4_9HYPH</name>
<sequence length="47" mass="5094">MQRPDWAKLGDGVTDSGLAFAQKVIDFIELLNVPAARHRANRSGSAL</sequence>
<dbReference type="AlphaFoldDB" id="A0A1L3LTA4"/>
<protein>
    <submittedName>
        <fullName evidence="1">Uncharacterized protein</fullName>
    </submittedName>
</protein>
<accession>A0A1L3LTA4</accession>
<keyword evidence="2" id="KW-1185">Reference proteome</keyword>
<dbReference type="Proteomes" id="UP000182306">
    <property type="component" value="Plasmid B"/>
</dbReference>
<geneLocation type="plasmid" evidence="1 2">
    <name>B</name>
</geneLocation>
<dbReference type="EMBL" id="CP013109">
    <property type="protein sequence ID" value="APG93318.1"/>
    <property type="molecule type" value="Genomic_DNA"/>
</dbReference>
<dbReference type="KEGG" id="same:SAMCFNEI73_pB0118"/>
<keyword evidence="1" id="KW-0614">Plasmid</keyword>
<evidence type="ECO:0000313" key="1">
    <source>
        <dbReference type="EMBL" id="APG93318.1"/>
    </source>
</evidence>
<evidence type="ECO:0000313" key="2">
    <source>
        <dbReference type="Proteomes" id="UP000182306"/>
    </source>
</evidence>
<organism evidence="1 2">
    <name type="scientific">Sinorhizobium americanum</name>
    <dbReference type="NCBI Taxonomy" id="194963"/>
    <lineage>
        <taxon>Bacteria</taxon>
        <taxon>Pseudomonadati</taxon>
        <taxon>Pseudomonadota</taxon>
        <taxon>Alphaproteobacteria</taxon>
        <taxon>Hyphomicrobiales</taxon>
        <taxon>Rhizobiaceae</taxon>
        <taxon>Sinorhizobium/Ensifer group</taxon>
        <taxon>Sinorhizobium</taxon>
    </lineage>
</organism>
<proteinExistence type="predicted"/>